<accession>A0A0H3ZT35</accession>
<evidence type="ECO:0000313" key="1">
    <source>
        <dbReference type="EMBL" id="AKN37054.1"/>
    </source>
</evidence>
<dbReference type="EMBL" id="KP795522">
    <property type="protein sequence ID" value="AKN37054.1"/>
    <property type="molecule type" value="Genomic_DNA"/>
</dbReference>
<reference evidence="1" key="1">
    <citation type="journal article" date="2015" name="MBio">
        <title>Eco-Evolutionary Dynamics of Episomes among Ecologically Cohesive Bacterial Populations.</title>
        <authorList>
            <person name="Xue H."/>
            <person name="Cordero O.X."/>
            <person name="Camas F.M."/>
            <person name="Trimble W."/>
            <person name="Meyer F."/>
            <person name="Guglielmini J."/>
            <person name="Rocha E.P."/>
            <person name="Polz M.F."/>
        </authorList>
    </citation>
    <scope>NUCLEOTIDE SEQUENCE</scope>
    <source>
        <strain evidence="1">FF_61</strain>
    </source>
</reference>
<proteinExistence type="predicted"/>
<dbReference type="AlphaFoldDB" id="A0A0H3ZT35"/>
<name>A0A0H3ZT35_9VIBR</name>
<organism evidence="1">
    <name type="scientific">Vibrio cyclitrophicus</name>
    <dbReference type="NCBI Taxonomy" id="47951"/>
    <lineage>
        <taxon>Bacteria</taxon>
        <taxon>Pseudomonadati</taxon>
        <taxon>Pseudomonadota</taxon>
        <taxon>Gammaproteobacteria</taxon>
        <taxon>Vibrionales</taxon>
        <taxon>Vibrionaceae</taxon>
        <taxon>Vibrio</taxon>
    </lineage>
</organism>
<protein>
    <submittedName>
        <fullName evidence="1">Phage protein</fullName>
    </submittedName>
</protein>
<sequence length="142" mass="16158">MYAKIDTDALKAFLAENQDKNLTDAQFAERYLKGVVETLNAKPKMYRSFGAYWWPIKKLMLEKNLLPMGFGDSYDSTMAEQFTYESESLTVCAAYLYQQDAIESGQVFSNTHSLDLEGSLESEIYTLEDSDVERLILANSFA</sequence>